<keyword evidence="4 10" id="KW-0436">Ligase</keyword>
<evidence type="ECO:0000256" key="1">
    <source>
        <dbReference type="ARBA" id="ARBA00001946"/>
    </source>
</evidence>
<keyword evidence="5" id="KW-0479">Metal-binding</keyword>
<dbReference type="GO" id="GO:0005737">
    <property type="term" value="C:cytoplasm"/>
    <property type="evidence" value="ECO:0007669"/>
    <property type="project" value="TreeGrafter"/>
</dbReference>
<proteinExistence type="inferred from homology"/>
<dbReference type="PIRSF" id="PIRSF001563">
    <property type="entry name" value="Folylpolyglu_synth"/>
    <property type="match status" value="1"/>
</dbReference>
<keyword evidence="6 10" id="KW-0547">Nucleotide-binding</keyword>
<dbReference type="FunFam" id="3.40.1190.10:FF:000011">
    <property type="entry name" value="Folylpolyglutamate synthase/dihydrofolate synthase"/>
    <property type="match status" value="1"/>
</dbReference>
<evidence type="ECO:0000313" key="13">
    <source>
        <dbReference type="Proteomes" id="UP000823904"/>
    </source>
</evidence>
<dbReference type="GO" id="GO:0005524">
    <property type="term" value="F:ATP binding"/>
    <property type="evidence" value="ECO:0007669"/>
    <property type="project" value="UniProtKB-KW"/>
</dbReference>
<dbReference type="GO" id="GO:0046872">
    <property type="term" value="F:metal ion binding"/>
    <property type="evidence" value="ECO:0007669"/>
    <property type="project" value="UniProtKB-KW"/>
</dbReference>
<dbReference type="EC" id="6.3.2.17" evidence="3"/>
<evidence type="ECO:0000256" key="10">
    <source>
        <dbReference type="PIRNR" id="PIRNR001563"/>
    </source>
</evidence>
<feature type="domain" description="Mur ligase central" evidence="11">
    <location>
        <begin position="44"/>
        <end position="264"/>
    </location>
</feature>
<accession>A0A9D2T9A8</accession>
<dbReference type="SUPFAM" id="SSF53623">
    <property type="entry name" value="MurD-like peptide ligases, catalytic domain"/>
    <property type="match status" value="1"/>
</dbReference>
<comment type="caution">
    <text evidence="12">The sequence shown here is derived from an EMBL/GenBank/DDBJ whole genome shotgun (WGS) entry which is preliminary data.</text>
</comment>
<dbReference type="Pfam" id="PF08245">
    <property type="entry name" value="Mur_ligase_M"/>
    <property type="match status" value="1"/>
</dbReference>
<dbReference type="PROSITE" id="PS01012">
    <property type="entry name" value="FOLYLPOLYGLU_SYNT_2"/>
    <property type="match status" value="1"/>
</dbReference>
<evidence type="ECO:0000256" key="7">
    <source>
        <dbReference type="ARBA" id="ARBA00022840"/>
    </source>
</evidence>
<evidence type="ECO:0000256" key="9">
    <source>
        <dbReference type="ARBA" id="ARBA00047493"/>
    </source>
</evidence>
<reference evidence="12" key="2">
    <citation type="submission" date="2021-04" db="EMBL/GenBank/DDBJ databases">
        <authorList>
            <person name="Gilroy R."/>
        </authorList>
    </citation>
    <scope>NUCLEOTIDE SEQUENCE</scope>
    <source>
        <strain evidence="12">ChiSjej3B21-8574</strain>
    </source>
</reference>
<name>A0A9D2T9A8_9FIRM</name>
<gene>
    <name evidence="12" type="ORF">H9754_11860</name>
</gene>
<dbReference type="InterPro" id="IPR013221">
    <property type="entry name" value="Mur_ligase_cen"/>
</dbReference>
<dbReference type="SUPFAM" id="SSF53244">
    <property type="entry name" value="MurD-like peptide ligases, peptide-binding domain"/>
    <property type="match status" value="1"/>
</dbReference>
<dbReference type="Proteomes" id="UP000823904">
    <property type="component" value="Unassembled WGS sequence"/>
</dbReference>
<dbReference type="PANTHER" id="PTHR11136">
    <property type="entry name" value="FOLYLPOLYGLUTAMATE SYNTHASE-RELATED"/>
    <property type="match status" value="1"/>
</dbReference>
<sequence>MTYEEAVNYLNETARFAKKNEPEHIKYLLERLGSPQRNLRCVHVAGTNGKGSVCAFIEAFLQEKGWTTGVFSSPHLVSVNERIRLNGRDISDDAFADACGKVKKIVKEDMAEGGNHPSFFECLFLMAMLVFHREMPDCCIIETGMGGRYDATNVLEPEISVITSISMDHMEFLGNTIEDIAAHKAGIIKPGKRVLCAEQRPEVMEVVRREASGKHAFLETVSEDNLKFNEKLGKYIDFLNSNAYDRKRVVGEFQKENMALAIRAVQLLSGTLSDEMIRRGLGHIVLPGRMEEVLPDVFVDAAHNIQGIEAFCRTAEKQFAGKKKRILFAASHKNEENSMRTVLSGLPLTEMFLELSVQNRAVNEQEFESAFEQLIKDRDENTVCFVVGSFYLAGITKKCVIRRKQDVRL</sequence>
<dbReference type="AlphaFoldDB" id="A0A9D2T9A8"/>
<dbReference type="GO" id="GO:0004326">
    <property type="term" value="F:tetrahydrofolylpolyglutamate synthase activity"/>
    <property type="evidence" value="ECO:0007669"/>
    <property type="project" value="UniProtKB-EC"/>
</dbReference>
<reference evidence="12" key="1">
    <citation type="journal article" date="2021" name="PeerJ">
        <title>Extensive microbial diversity within the chicken gut microbiome revealed by metagenomics and culture.</title>
        <authorList>
            <person name="Gilroy R."/>
            <person name="Ravi A."/>
            <person name="Getino M."/>
            <person name="Pursley I."/>
            <person name="Horton D.L."/>
            <person name="Alikhan N.F."/>
            <person name="Baker D."/>
            <person name="Gharbi K."/>
            <person name="Hall N."/>
            <person name="Watson M."/>
            <person name="Adriaenssens E.M."/>
            <person name="Foster-Nyarko E."/>
            <person name="Jarju S."/>
            <person name="Secka A."/>
            <person name="Antonio M."/>
            <person name="Oren A."/>
            <person name="Chaudhuri R.R."/>
            <person name="La Ragione R."/>
            <person name="Hildebrand F."/>
            <person name="Pallen M.J."/>
        </authorList>
    </citation>
    <scope>NUCLEOTIDE SEQUENCE</scope>
    <source>
        <strain evidence="12">ChiSjej3B21-8574</strain>
    </source>
</reference>
<dbReference type="PANTHER" id="PTHR11136:SF0">
    <property type="entry name" value="DIHYDROFOLATE SYNTHETASE-RELATED"/>
    <property type="match status" value="1"/>
</dbReference>
<keyword evidence="7 10" id="KW-0067">ATP-binding</keyword>
<dbReference type="EMBL" id="DWWD01000046">
    <property type="protein sequence ID" value="HJC51237.1"/>
    <property type="molecule type" value="Genomic_DNA"/>
</dbReference>
<protein>
    <recommendedName>
        <fullName evidence="3">tetrahydrofolate synthase</fullName>
        <ecNumber evidence="3">6.3.2.17</ecNumber>
    </recommendedName>
</protein>
<evidence type="ECO:0000313" key="12">
    <source>
        <dbReference type="EMBL" id="HJC51237.1"/>
    </source>
</evidence>
<dbReference type="GO" id="GO:0008841">
    <property type="term" value="F:dihydrofolate synthase activity"/>
    <property type="evidence" value="ECO:0007669"/>
    <property type="project" value="TreeGrafter"/>
</dbReference>
<evidence type="ECO:0000256" key="6">
    <source>
        <dbReference type="ARBA" id="ARBA00022741"/>
    </source>
</evidence>
<comment type="similarity">
    <text evidence="2 10">Belongs to the folylpolyglutamate synthase family.</text>
</comment>
<evidence type="ECO:0000256" key="4">
    <source>
        <dbReference type="ARBA" id="ARBA00022598"/>
    </source>
</evidence>
<dbReference type="InterPro" id="IPR018109">
    <property type="entry name" value="Folylpolyglutamate_synth_CS"/>
</dbReference>
<dbReference type="InterPro" id="IPR036615">
    <property type="entry name" value="Mur_ligase_C_dom_sf"/>
</dbReference>
<evidence type="ECO:0000256" key="8">
    <source>
        <dbReference type="ARBA" id="ARBA00022842"/>
    </source>
</evidence>
<evidence type="ECO:0000256" key="5">
    <source>
        <dbReference type="ARBA" id="ARBA00022723"/>
    </source>
</evidence>
<dbReference type="Gene3D" id="3.90.190.20">
    <property type="entry name" value="Mur ligase, C-terminal domain"/>
    <property type="match status" value="1"/>
</dbReference>
<comment type="catalytic activity">
    <reaction evidence="9">
        <text>(6S)-5,6,7,8-tetrahydrofolyl-(gamma-L-Glu)(n) + L-glutamate + ATP = (6S)-5,6,7,8-tetrahydrofolyl-(gamma-L-Glu)(n+1) + ADP + phosphate + H(+)</text>
        <dbReference type="Rhea" id="RHEA:10580"/>
        <dbReference type="Rhea" id="RHEA-COMP:14738"/>
        <dbReference type="Rhea" id="RHEA-COMP:14740"/>
        <dbReference type="ChEBI" id="CHEBI:15378"/>
        <dbReference type="ChEBI" id="CHEBI:29985"/>
        <dbReference type="ChEBI" id="CHEBI:30616"/>
        <dbReference type="ChEBI" id="CHEBI:43474"/>
        <dbReference type="ChEBI" id="CHEBI:141005"/>
        <dbReference type="ChEBI" id="CHEBI:456216"/>
        <dbReference type="EC" id="6.3.2.17"/>
    </reaction>
</comment>
<keyword evidence="8" id="KW-0460">Magnesium</keyword>
<dbReference type="NCBIfam" id="TIGR01499">
    <property type="entry name" value="folC"/>
    <property type="match status" value="1"/>
</dbReference>
<dbReference type="Gene3D" id="3.40.1190.10">
    <property type="entry name" value="Mur-like, catalytic domain"/>
    <property type="match status" value="1"/>
</dbReference>
<evidence type="ECO:0000256" key="3">
    <source>
        <dbReference type="ARBA" id="ARBA00013025"/>
    </source>
</evidence>
<comment type="cofactor">
    <cofactor evidence="1">
        <name>Mg(2+)</name>
        <dbReference type="ChEBI" id="CHEBI:18420"/>
    </cofactor>
</comment>
<dbReference type="InterPro" id="IPR036565">
    <property type="entry name" value="Mur-like_cat_sf"/>
</dbReference>
<dbReference type="InterPro" id="IPR001645">
    <property type="entry name" value="Folylpolyglutamate_synth"/>
</dbReference>
<organism evidence="12 13">
    <name type="scientific">Candidatus Anaerostipes avistercoris</name>
    <dbReference type="NCBI Taxonomy" id="2838462"/>
    <lineage>
        <taxon>Bacteria</taxon>
        <taxon>Bacillati</taxon>
        <taxon>Bacillota</taxon>
        <taxon>Clostridia</taxon>
        <taxon>Lachnospirales</taxon>
        <taxon>Lachnospiraceae</taxon>
        <taxon>Anaerostipes</taxon>
    </lineage>
</organism>
<evidence type="ECO:0000256" key="2">
    <source>
        <dbReference type="ARBA" id="ARBA00008276"/>
    </source>
</evidence>
<evidence type="ECO:0000259" key="11">
    <source>
        <dbReference type="Pfam" id="PF08245"/>
    </source>
</evidence>